<sequence length="316" mass="32990">MPRLALVGAVARLGGSHGMPWVALVGVLACLGEYHGLPWWVPRHALVGAMECLGGGGVQGASWAALGAPPIAMLVCEPSMAMPKACAHPLQEEGGIVFPPPGGPWWCAAAVRFSGDRNFRKKIAAMPCVVLRTGKLMGLLGLYGFASMGLNPLRFPCFGWPHGGRAYMLGGFIGDTPVHADGVTYMLGGFVGDTPVLHMGKLMGLLGLWLCFHGVEPPSVSLLCFLALVGPMVVEPTCLVVSLATRLCMRMVLVSPNATHGQADGLACAMALLPWAYMLGGFIGNTPVHADGVSFTSATHGQADGVPWAMALLPWG</sequence>
<protein>
    <submittedName>
        <fullName evidence="1">Uncharacterized protein</fullName>
    </submittedName>
</protein>
<dbReference type="AlphaFoldDB" id="A0A5N6RFG7"/>
<organism evidence="1 2">
    <name type="scientific">Carpinus fangiana</name>
    <dbReference type="NCBI Taxonomy" id="176857"/>
    <lineage>
        <taxon>Eukaryota</taxon>
        <taxon>Viridiplantae</taxon>
        <taxon>Streptophyta</taxon>
        <taxon>Embryophyta</taxon>
        <taxon>Tracheophyta</taxon>
        <taxon>Spermatophyta</taxon>
        <taxon>Magnoliopsida</taxon>
        <taxon>eudicotyledons</taxon>
        <taxon>Gunneridae</taxon>
        <taxon>Pentapetalae</taxon>
        <taxon>rosids</taxon>
        <taxon>fabids</taxon>
        <taxon>Fagales</taxon>
        <taxon>Betulaceae</taxon>
        <taxon>Carpinus</taxon>
    </lineage>
</organism>
<evidence type="ECO:0000313" key="1">
    <source>
        <dbReference type="EMBL" id="KAE8076501.1"/>
    </source>
</evidence>
<accession>A0A5N6RFG7</accession>
<dbReference type="PROSITE" id="PS51257">
    <property type="entry name" value="PROKAR_LIPOPROTEIN"/>
    <property type="match status" value="1"/>
</dbReference>
<gene>
    <name evidence="1" type="ORF">FH972_015148</name>
</gene>
<evidence type="ECO:0000313" key="2">
    <source>
        <dbReference type="Proteomes" id="UP000327013"/>
    </source>
</evidence>
<dbReference type="Proteomes" id="UP000327013">
    <property type="component" value="Chromosome 6"/>
</dbReference>
<keyword evidence="2" id="KW-1185">Reference proteome</keyword>
<name>A0A5N6RFG7_9ROSI</name>
<dbReference type="EMBL" id="CM017326">
    <property type="protein sequence ID" value="KAE8076501.1"/>
    <property type="molecule type" value="Genomic_DNA"/>
</dbReference>
<reference evidence="1 2" key="1">
    <citation type="submission" date="2019-06" db="EMBL/GenBank/DDBJ databases">
        <title>A chromosomal-level reference genome of Carpinus fangiana (Coryloideae, Betulaceae).</title>
        <authorList>
            <person name="Yang X."/>
            <person name="Wang Z."/>
            <person name="Zhang L."/>
            <person name="Hao G."/>
            <person name="Liu J."/>
            <person name="Yang Y."/>
        </authorList>
    </citation>
    <scope>NUCLEOTIDE SEQUENCE [LARGE SCALE GENOMIC DNA]</scope>
    <source>
        <strain evidence="1">Cfa_2016G</strain>
        <tissue evidence="1">Leaf</tissue>
    </source>
</reference>
<proteinExistence type="predicted"/>